<reference evidence="1 3" key="2">
    <citation type="journal article" date="2014" name="BMC Genomics">
        <title>An improved genome release (version Mt4.0) for the model legume Medicago truncatula.</title>
        <authorList>
            <person name="Tang H."/>
            <person name="Krishnakumar V."/>
            <person name="Bidwell S."/>
            <person name="Rosen B."/>
            <person name="Chan A."/>
            <person name="Zhou S."/>
            <person name="Gentzbittel L."/>
            <person name="Childs K.L."/>
            <person name="Yandell M."/>
            <person name="Gundlach H."/>
            <person name="Mayer K.F."/>
            <person name="Schwartz D.C."/>
            <person name="Town C.D."/>
        </authorList>
    </citation>
    <scope>GENOME REANNOTATION</scope>
    <source>
        <strain evidence="2 3">cv. Jemalong A17</strain>
    </source>
</reference>
<dbReference type="PaxDb" id="3880-AES70341"/>
<evidence type="ECO:0000313" key="2">
    <source>
        <dbReference type="EnsemblPlants" id="AES70341"/>
    </source>
</evidence>
<accession>G7IXP0</accession>
<proteinExistence type="predicted"/>
<protein>
    <submittedName>
        <fullName evidence="1 2">Uncharacterized protein</fullName>
    </submittedName>
</protein>
<dbReference type="PANTHER" id="PTHR32212">
    <property type="entry name" value="CYCLIN-LIKE F-BOX"/>
    <property type="match status" value="1"/>
</dbReference>
<gene>
    <name evidence="1" type="ordered locus">MTR_3g051640</name>
</gene>
<sequence>MPDSIIIQIFDFRIAKDVVQTCILSKIWKDLWKYLSTLNGSHVHFQREILSRSSCRLRNVSISLDDDNGCAKPFLKCKKFSTLFIENFKLIRDDKILCISGDRLSSLTIRYDFVDCKHLKLQIYAPNLKSLYFEGYLPSNNSHQVIDQKLDLIEYARIIVSNQDHFKVL</sequence>
<organism evidence="1 3">
    <name type="scientific">Medicago truncatula</name>
    <name type="common">Barrel medic</name>
    <name type="synonym">Medicago tribuloides</name>
    <dbReference type="NCBI Taxonomy" id="3880"/>
    <lineage>
        <taxon>Eukaryota</taxon>
        <taxon>Viridiplantae</taxon>
        <taxon>Streptophyta</taxon>
        <taxon>Embryophyta</taxon>
        <taxon>Tracheophyta</taxon>
        <taxon>Spermatophyta</taxon>
        <taxon>Magnoliopsida</taxon>
        <taxon>eudicotyledons</taxon>
        <taxon>Gunneridae</taxon>
        <taxon>Pentapetalae</taxon>
        <taxon>rosids</taxon>
        <taxon>fabids</taxon>
        <taxon>Fabales</taxon>
        <taxon>Fabaceae</taxon>
        <taxon>Papilionoideae</taxon>
        <taxon>50 kb inversion clade</taxon>
        <taxon>NPAAA clade</taxon>
        <taxon>Hologalegina</taxon>
        <taxon>IRL clade</taxon>
        <taxon>Trifolieae</taxon>
        <taxon>Medicago</taxon>
    </lineage>
</organism>
<dbReference type="AlphaFoldDB" id="G7IXP0"/>
<dbReference type="Proteomes" id="UP000002051">
    <property type="component" value="Chromosome 3"/>
</dbReference>
<evidence type="ECO:0000313" key="1">
    <source>
        <dbReference type="EMBL" id="AES70341.1"/>
    </source>
</evidence>
<reference evidence="2" key="3">
    <citation type="submission" date="2015-04" db="UniProtKB">
        <authorList>
            <consortium name="EnsemblPlants"/>
        </authorList>
    </citation>
    <scope>IDENTIFICATION</scope>
    <source>
        <strain evidence="2">cv. Jemalong A17</strain>
    </source>
</reference>
<name>G7IXP0_MEDTR</name>
<keyword evidence="3" id="KW-1185">Reference proteome</keyword>
<reference evidence="1 3" key="1">
    <citation type="journal article" date="2011" name="Nature">
        <title>The Medicago genome provides insight into the evolution of rhizobial symbioses.</title>
        <authorList>
            <person name="Young N.D."/>
            <person name="Debelle F."/>
            <person name="Oldroyd G.E."/>
            <person name="Geurts R."/>
            <person name="Cannon S.B."/>
            <person name="Udvardi M.K."/>
            <person name="Benedito V.A."/>
            <person name="Mayer K.F."/>
            <person name="Gouzy J."/>
            <person name="Schoof H."/>
            <person name="Van de Peer Y."/>
            <person name="Proost S."/>
            <person name="Cook D.R."/>
            <person name="Meyers B.C."/>
            <person name="Spannagl M."/>
            <person name="Cheung F."/>
            <person name="De Mita S."/>
            <person name="Krishnakumar V."/>
            <person name="Gundlach H."/>
            <person name="Zhou S."/>
            <person name="Mudge J."/>
            <person name="Bharti A.K."/>
            <person name="Murray J.D."/>
            <person name="Naoumkina M.A."/>
            <person name="Rosen B."/>
            <person name="Silverstein K.A."/>
            <person name="Tang H."/>
            <person name="Rombauts S."/>
            <person name="Zhao P.X."/>
            <person name="Zhou P."/>
            <person name="Barbe V."/>
            <person name="Bardou P."/>
            <person name="Bechner M."/>
            <person name="Bellec A."/>
            <person name="Berger A."/>
            <person name="Berges H."/>
            <person name="Bidwell S."/>
            <person name="Bisseling T."/>
            <person name="Choisne N."/>
            <person name="Couloux A."/>
            <person name="Denny R."/>
            <person name="Deshpande S."/>
            <person name="Dai X."/>
            <person name="Doyle J.J."/>
            <person name="Dudez A.M."/>
            <person name="Farmer A.D."/>
            <person name="Fouteau S."/>
            <person name="Franken C."/>
            <person name="Gibelin C."/>
            <person name="Gish J."/>
            <person name="Goldstein S."/>
            <person name="Gonzalez A.J."/>
            <person name="Green P.J."/>
            <person name="Hallab A."/>
            <person name="Hartog M."/>
            <person name="Hua A."/>
            <person name="Humphray S.J."/>
            <person name="Jeong D.H."/>
            <person name="Jing Y."/>
            <person name="Jocker A."/>
            <person name="Kenton S.M."/>
            <person name="Kim D.J."/>
            <person name="Klee K."/>
            <person name="Lai H."/>
            <person name="Lang C."/>
            <person name="Lin S."/>
            <person name="Macmil S.L."/>
            <person name="Magdelenat G."/>
            <person name="Matthews L."/>
            <person name="McCorrison J."/>
            <person name="Monaghan E.L."/>
            <person name="Mun J.H."/>
            <person name="Najar F.Z."/>
            <person name="Nicholson C."/>
            <person name="Noirot C."/>
            <person name="O'Bleness M."/>
            <person name="Paule C.R."/>
            <person name="Poulain J."/>
            <person name="Prion F."/>
            <person name="Qin B."/>
            <person name="Qu C."/>
            <person name="Retzel E.F."/>
            <person name="Riddle C."/>
            <person name="Sallet E."/>
            <person name="Samain S."/>
            <person name="Samson N."/>
            <person name="Sanders I."/>
            <person name="Saurat O."/>
            <person name="Scarpelli C."/>
            <person name="Schiex T."/>
            <person name="Segurens B."/>
            <person name="Severin A.J."/>
            <person name="Sherrier D.J."/>
            <person name="Shi R."/>
            <person name="Sims S."/>
            <person name="Singer S.R."/>
            <person name="Sinharoy S."/>
            <person name="Sterck L."/>
            <person name="Viollet A."/>
            <person name="Wang B.B."/>
            <person name="Wang K."/>
            <person name="Wang M."/>
            <person name="Wang X."/>
            <person name="Warfsmann J."/>
            <person name="Weissenbach J."/>
            <person name="White D.D."/>
            <person name="White J.D."/>
            <person name="Wiley G.B."/>
            <person name="Wincker P."/>
            <person name="Xing Y."/>
            <person name="Yang L."/>
            <person name="Yao Z."/>
            <person name="Ying F."/>
            <person name="Zhai J."/>
            <person name="Zhou L."/>
            <person name="Zuber A."/>
            <person name="Denarie J."/>
            <person name="Dixon R.A."/>
            <person name="May G.D."/>
            <person name="Schwartz D.C."/>
            <person name="Rogers J."/>
            <person name="Quetier F."/>
            <person name="Town C.D."/>
            <person name="Roe B.A."/>
        </authorList>
    </citation>
    <scope>NUCLEOTIDE SEQUENCE [LARGE SCALE GENOMIC DNA]</scope>
    <source>
        <strain evidence="1">A17</strain>
        <strain evidence="2 3">cv. Jemalong A17</strain>
    </source>
</reference>
<dbReference type="HOGENOM" id="CLU_1580871_0_0_1"/>
<evidence type="ECO:0000313" key="3">
    <source>
        <dbReference type="Proteomes" id="UP000002051"/>
    </source>
</evidence>
<dbReference type="PANTHER" id="PTHR32212:SF267">
    <property type="entry name" value="F-BOX_RNI_FBD-LIKE DOMAIN PROTEIN"/>
    <property type="match status" value="1"/>
</dbReference>
<dbReference type="EnsemblPlants" id="AES70341">
    <property type="protein sequence ID" value="AES70341"/>
    <property type="gene ID" value="MTR_3g051640"/>
</dbReference>
<dbReference type="EMBL" id="CM001219">
    <property type="protein sequence ID" value="AES70341.1"/>
    <property type="molecule type" value="Genomic_DNA"/>
</dbReference>